<evidence type="ECO:0000256" key="4">
    <source>
        <dbReference type="ARBA" id="ARBA00022475"/>
    </source>
</evidence>
<evidence type="ECO:0000256" key="14">
    <source>
        <dbReference type="SAM" id="Phobius"/>
    </source>
</evidence>
<feature type="transmembrane region" description="Helical" evidence="14">
    <location>
        <begin position="117"/>
        <end position="136"/>
    </location>
</feature>
<dbReference type="OrthoDB" id="427456at2759"/>
<name>A0A8J8VYJ0_9EURO</name>
<evidence type="ECO:0000256" key="9">
    <source>
        <dbReference type="ARBA" id="ARBA00023065"/>
    </source>
</evidence>
<sequence length="201" mass="23299">MRPFLEVDNPLQPLLPISDDEEPTINRWKRQARSFLNSRWGHYLILSLVTIDVCCSFAEFLIQLHVCEWQQTGGKIGREWSIVEEGLSITGLIISCLFLVELSISVLSFGMEYFSNWFHVFDSLVILVAFFIQVLLRGMEEEVGSLVIALRLWRVFQIIEELETANRDSLEQYEAEIEKLRRENESLRRRLGSRSDESGAA</sequence>
<dbReference type="InterPro" id="IPR031846">
    <property type="entry name" value="Hvcn1"/>
</dbReference>
<dbReference type="InterPro" id="IPR027359">
    <property type="entry name" value="Volt_channel_dom_sf"/>
</dbReference>
<evidence type="ECO:0000313" key="16">
    <source>
        <dbReference type="EMBL" id="KAF7712738.1"/>
    </source>
</evidence>
<organism evidence="16 17">
    <name type="scientific">Penicillium ucsense</name>
    <dbReference type="NCBI Taxonomy" id="2839758"/>
    <lineage>
        <taxon>Eukaryota</taxon>
        <taxon>Fungi</taxon>
        <taxon>Dikarya</taxon>
        <taxon>Ascomycota</taxon>
        <taxon>Pezizomycotina</taxon>
        <taxon>Eurotiomycetes</taxon>
        <taxon>Eurotiomycetidae</taxon>
        <taxon>Eurotiales</taxon>
        <taxon>Aspergillaceae</taxon>
        <taxon>Penicillium</taxon>
    </lineage>
</organism>
<protein>
    <recommendedName>
        <fullName evidence="2">Voltage-gated hydrogen channel 1</fullName>
    </recommendedName>
    <alternativeName>
        <fullName evidence="12">Hydrogen voltage-gated channel 1</fullName>
    </alternativeName>
</protein>
<evidence type="ECO:0000256" key="2">
    <source>
        <dbReference type="ARBA" id="ARBA00015897"/>
    </source>
</evidence>
<keyword evidence="10 14" id="KW-0472">Membrane</keyword>
<dbReference type="Pfam" id="PF00520">
    <property type="entry name" value="Ion_trans"/>
    <property type="match status" value="1"/>
</dbReference>
<keyword evidence="11" id="KW-0407">Ion channel</keyword>
<reference evidence="16" key="1">
    <citation type="journal article" date="2020" name="Front. Microbiol.">
        <title>Gene regulatory networks of Penicillium echinulatum 2HH and Penicillium oxalicum 114-2 inferred by a computational biology approach.</title>
        <authorList>
            <person name="Lenz A.R."/>
            <person name="Galan-Vasquez E."/>
            <person name="Balbinot E."/>
            <person name="De Abreu F.P."/>
            <person name="De Oliveira N.S."/>
            <person name="Da Rosa L.O."/>
            <person name="De Avila E Silva S."/>
            <person name="Camassola M."/>
            <person name="Dillon A.J.P."/>
            <person name="Perez-Rueda E."/>
        </authorList>
    </citation>
    <scope>NUCLEOTIDE SEQUENCE</scope>
    <source>
        <strain evidence="16">S1M29</strain>
    </source>
</reference>
<evidence type="ECO:0000313" key="17">
    <source>
        <dbReference type="Proteomes" id="UP000631181"/>
    </source>
</evidence>
<keyword evidence="9" id="KW-0406">Ion transport</keyword>
<evidence type="ECO:0000256" key="3">
    <source>
        <dbReference type="ARBA" id="ARBA00022448"/>
    </source>
</evidence>
<evidence type="ECO:0000256" key="13">
    <source>
        <dbReference type="SAM" id="Coils"/>
    </source>
</evidence>
<keyword evidence="17" id="KW-1185">Reference proteome</keyword>
<dbReference type="GO" id="GO:0030171">
    <property type="term" value="F:voltage-gated proton channel activity"/>
    <property type="evidence" value="ECO:0007669"/>
    <property type="project" value="InterPro"/>
</dbReference>
<accession>A0A8J8VYJ0</accession>
<proteinExistence type="predicted"/>
<keyword evidence="3" id="KW-0813">Transport</keyword>
<evidence type="ECO:0000256" key="5">
    <source>
        <dbReference type="ARBA" id="ARBA00022692"/>
    </source>
</evidence>
<dbReference type="Proteomes" id="UP000631181">
    <property type="component" value="Unassembled WGS sequence"/>
</dbReference>
<evidence type="ECO:0000256" key="1">
    <source>
        <dbReference type="ARBA" id="ARBA00004651"/>
    </source>
</evidence>
<evidence type="ECO:0000256" key="11">
    <source>
        <dbReference type="ARBA" id="ARBA00023303"/>
    </source>
</evidence>
<dbReference type="PANTHER" id="PTHR46480">
    <property type="entry name" value="F20B24.22"/>
    <property type="match status" value="1"/>
</dbReference>
<keyword evidence="6" id="KW-0851">Voltage-gated channel</keyword>
<feature type="coiled-coil region" evidence="13">
    <location>
        <begin position="159"/>
        <end position="197"/>
    </location>
</feature>
<evidence type="ECO:0000256" key="8">
    <source>
        <dbReference type="ARBA" id="ARBA00023054"/>
    </source>
</evidence>
<evidence type="ECO:0000259" key="15">
    <source>
        <dbReference type="Pfam" id="PF00520"/>
    </source>
</evidence>
<feature type="transmembrane region" description="Helical" evidence="14">
    <location>
        <begin position="87"/>
        <end position="111"/>
    </location>
</feature>
<keyword evidence="5 14" id="KW-0812">Transmembrane</keyword>
<dbReference type="PANTHER" id="PTHR46480:SF1">
    <property type="entry name" value="VOLTAGE-GATED HYDROGEN CHANNEL 1"/>
    <property type="match status" value="1"/>
</dbReference>
<evidence type="ECO:0000256" key="7">
    <source>
        <dbReference type="ARBA" id="ARBA00022989"/>
    </source>
</evidence>
<evidence type="ECO:0000256" key="6">
    <source>
        <dbReference type="ARBA" id="ARBA00022882"/>
    </source>
</evidence>
<evidence type="ECO:0000256" key="12">
    <source>
        <dbReference type="ARBA" id="ARBA00031989"/>
    </source>
</evidence>
<comment type="caution">
    <text evidence="16">The sequence shown here is derived from an EMBL/GenBank/DDBJ whole genome shotgun (WGS) entry which is preliminary data.</text>
</comment>
<feature type="transmembrane region" description="Helical" evidence="14">
    <location>
        <begin position="43"/>
        <end position="66"/>
    </location>
</feature>
<dbReference type="GO" id="GO:0034702">
    <property type="term" value="C:monoatomic ion channel complex"/>
    <property type="evidence" value="ECO:0007669"/>
    <property type="project" value="UniProtKB-KW"/>
</dbReference>
<feature type="domain" description="Ion transport" evidence="15">
    <location>
        <begin position="39"/>
        <end position="160"/>
    </location>
</feature>
<keyword evidence="7 14" id="KW-1133">Transmembrane helix</keyword>
<gene>
    <name evidence="16" type="ORF">PECM_002249</name>
</gene>
<dbReference type="Gene3D" id="1.20.120.350">
    <property type="entry name" value="Voltage-gated potassium channels. Chain C"/>
    <property type="match status" value="1"/>
</dbReference>
<dbReference type="GO" id="GO:0005886">
    <property type="term" value="C:plasma membrane"/>
    <property type="evidence" value="ECO:0007669"/>
    <property type="project" value="UniProtKB-SubCell"/>
</dbReference>
<dbReference type="EMBL" id="WIWV01000155">
    <property type="protein sequence ID" value="KAF7712738.1"/>
    <property type="molecule type" value="Genomic_DNA"/>
</dbReference>
<dbReference type="InterPro" id="IPR005821">
    <property type="entry name" value="Ion_trans_dom"/>
</dbReference>
<keyword evidence="4" id="KW-1003">Cell membrane</keyword>
<comment type="subcellular location">
    <subcellularLocation>
        <location evidence="1">Cell membrane</location>
        <topology evidence="1">Multi-pass membrane protein</topology>
    </subcellularLocation>
</comment>
<keyword evidence="8 13" id="KW-0175">Coiled coil</keyword>
<evidence type="ECO:0000256" key="10">
    <source>
        <dbReference type="ARBA" id="ARBA00023136"/>
    </source>
</evidence>
<dbReference type="AlphaFoldDB" id="A0A8J8VYJ0"/>